<keyword evidence="2" id="KW-0813">Transport</keyword>
<keyword evidence="4" id="KW-1133">Transmembrane helix</keyword>
<feature type="compositionally biased region" description="Low complexity" evidence="8">
    <location>
        <begin position="333"/>
        <end position="350"/>
    </location>
</feature>
<evidence type="ECO:0000256" key="6">
    <source>
        <dbReference type="ARBA" id="ARBA00023121"/>
    </source>
</evidence>
<evidence type="ECO:0000256" key="4">
    <source>
        <dbReference type="ARBA" id="ARBA00022989"/>
    </source>
</evidence>
<dbReference type="SUPFAM" id="SSF47027">
    <property type="entry name" value="Acyl-CoA binding protein"/>
    <property type="match status" value="1"/>
</dbReference>
<keyword evidence="11" id="KW-1185">Reference proteome</keyword>
<evidence type="ECO:0000259" key="9">
    <source>
        <dbReference type="PROSITE" id="PS51228"/>
    </source>
</evidence>
<protein>
    <recommendedName>
        <fullName evidence="9">ACB domain-containing protein</fullName>
    </recommendedName>
</protein>
<feature type="compositionally biased region" description="Acidic residues" evidence="8">
    <location>
        <begin position="181"/>
        <end position="200"/>
    </location>
</feature>
<dbReference type="InterPro" id="IPR022408">
    <property type="entry name" value="Acyl-CoA-binding_prot_CS"/>
</dbReference>
<dbReference type="PROSITE" id="PS51228">
    <property type="entry name" value="ACB_2"/>
    <property type="match status" value="1"/>
</dbReference>
<comment type="caution">
    <text evidence="10">The sequence shown here is derived from an EMBL/GenBank/DDBJ whole genome shotgun (WGS) entry which is preliminary data.</text>
</comment>
<keyword evidence="3" id="KW-0812">Transmembrane</keyword>
<organism evidence="10 11">
    <name type="scientific">Hemibagrus guttatus</name>
    <dbReference type="NCBI Taxonomy" id="175788"/>
    <lineage>
        <taxon>Eukaryota</taxon>
        <taxon>Metazoa</taxon>
        <taxon>Chordata</taxon>
        <taxon>Craniata</taxon>
        <taxon>Vertebrata</taxon>
        <taxon>Euteleostomi</taxon>
        <taxon>Actinopterygii</taxon>
        <taxon>Neopterygii</taxon>
        <taxon>Teleostei</taxon>
        <taxon>Ostariophysi</taxon>
        <taxon>Siluriformes</taxon>
        <taxon>Bagridae</taxon>
        <taxon>Hemibagrus</taxon>
    </lineage>
</organism>
<accession>A0AAE0VA30</accession>
<gene>
    <name evidence="10" type="ORF">QTP70_022563</name>
</gene>
<dbReference type="InterPro" id="IPR035984">
    <property type="entry name" value="Acyl-CoA-binding_sf"/>
</dbReference>
<evidence type="ECO:0000256" key="8">
    <source>
        <dbReference type="SAM" id="MobiDB-lite"/>
    </source>
</evidence>
<dbReference type="PRINTS" id="PR00689">
    <property type="entry name" value="ACOABINDINGP"/>
</dbReference>
<evidence type="ECO:0000256" key="5">
    <source>
        <dbReference type="ARBA" id="ARBA00023054"/>
    </source>
</evidence>
<evidence type="ECO:0000256" key="7">
    <source>
        <dbReference type="ARBA" id="ARBA00023136"/>
    </source>
</evidence>
<dbReference type="InterPro" id="IPR000582">
    <property type="entry name" value="Acyl-CoA-binding_protein"/>
</dbReference>
<dbReference type="AlphaFoldDB" id="A0AAE0VA30"/>
<comment type="subcellular location">
    <subcellularLocation>
        <location evidence="1">Membrane</location>
        <topology evidence="1">Single-pass membrane protein</topology>
    </subcellularLocation>
</comment>
<feature type="compositionally biased region" description="Gly residues" evidence="8">
    <location>
        <begin position="351"/>
        <end position="364"/>
    </location>
</feature>
<dbReference type="PANTHER" id="PTHR23310">
    <property type="entry name" value="ACYL-COA-BINDING PROTEIN, ACBP"/>
    <property type="match status" value="1"/>
</dbReference>
<dbReference type="PROSITE" id="PS00880">
    <property type="entry name" value="ACB_1"/>
    <property type="match status" value="1"/>
</dbReference>
<dbReference type="CDD" id="cd00435">
    <property type="entry name" value="ACBP"/>
    <property type="match status" value="1"/>
</dbReference>
<feature type="compositionally biased region" description="Polar residues" evidence="8">
    <location>
        <begin position="232"/>
        <end position="246"/>
    </location>
</feature>
<dbReference type="Pfam" id="PF00887">
    <property type="entry name" value="ACBP"/>
    <property type="match status" value="1"/>
</dbReference>
<reference evidence="10" key="1">
    <citation type="submission" date="2023-06" db="EMBL/GenBank/DDBJ databases">
        <title>Male Hemibagrus guttatus genome.</title>
        <authorList>
            <person name="Bian C."/>
        </authorList>
    </citation>
    <scope>NUCLEOTIDE SEQUENCE</scope>
    <source>
        <strain evidence="10">Male_cb2023</strain>
        <tissue evidence="10">Muscle</tissue>
    </source>
</reference>
<proteinExistence type="predicted"/>
<evidence type="ECO:0000256" key="2">
    <source>
        <dbReference type="ARBA" id="ARBA00022448"/>
    </source>
</evidence>
<sequence length="539" mass="59040">MMEDETRSIHEQRFDAAVKVIQSLPANGSFQPSNEMMLKFYSYYKQATQGPCNIPRPGFWDPVGKVKWDAWHALGDMPKEDAMMAYVDDLKLILESMPMTEQVEQLLQVLGPFYELVDEKKKISQVSDLTAGIGSMMSPPSKSVTKSIIRTMEMNGTLDGHGPNKSDTPLVRANELKEQEDGGEDDDEDDDDSGDDENEEESKQLQKASSLKKKTSAGKALPNGDIEHDVSPVTNGSHCSKSTLNGKDTEENDGEIRHVNGHTKDDSEDVRSAHHVASDSDSEVYCDSVDQFGAEERLSQVLLRGQDGVQHGGEDGKTSGGGGGVQRNSLSMGRPGSSLIRRGRGSRSSGSGSGVTGKLQGAGGDGERWGSDGARGGELNEQIVTALTRLQEDMQSVLERLHTLEALTASQARSAALSSEYLLPPASRPHRCFKKPRYSLFLCHNEAVLVAVRCFSRHRGLCSGLALHRTVDHSPVFSEAEKKTALRSVWLKRPVSSVASHLSNSRFCTTMKTLRFSEHRNKLINECVQLLKAFCTCLI</sequence>
<dbReference type="GO" id="GO:0000062">
    <property type="term" value="F:fatty-acyl-CoA binding"/>
    <property type="evidence" value="ECO:0007669"/>
    <property type="project" value="InterPro"/>
</dbReference>
<evidence type="ECO:0000313" key="11">
    <source>
        <dbReference type="Proteomes" id="UP001274896"/>
    </source>
</evidence>
<evidence type="ECO:0000256" key="1">
    <source>
        <dbReference type="ARBA" id="ARBA00004167"/>
    </source>
</evidence>
<keyword evidence="7" id="KW-0472">Membrane</keyword>
<feature type="compositionally biased region" description="Basic and acidic residues" evidence="8">
    <location>
        <begin position="254"/>
        <end position="271"/>
    </location>
</feature>
<feature type="domain" description="ACB" evidence="9">
    <location>
        <begin position="10"/>
        <end position="99"/>
    </location>
</feature>
<dbReference type="GO" id="GO:0006631">
    <property type="term" value="P:fatty acid metabolic process"/>
    <property type="evidence" value="ECO:0007669"/>
    <property type="project" value="TreeGrafter"/>
</dbReference>
<feature type="region of interest" description="Disordered" evidence="8">
    <location>
        <begin position="176"/>
        <end position="271"/>
    </location>
</feature>
<dbReference type="EMBL" id="JAUCMX010000003">
    <property type="protein sequence ID" value="KAK3551700.1"/>
    <property type="molecule type" value="Genomic_DNA"/>
</dbReference>
<name>A0AAE0VA30_9TELE</name>
<keyword evidence="6" id="KW-0446">Lipid-binding</keyword>
<dbReference type="InterPro" id="IPR014352">
    <property type="entry name" value="FERM/acyl-CoA-bd_prot_sf"/>
</dbReference>
<evidence type="ECO:0000313" key="10">
    <source>
        <dbReference type="EMBL" id="KAK3551700.1"/>
    </source>
</evidence>
<dbReference type="Gene3D" id="1.20.80.10">
    <property type="match status" value="1"/>
</dbReference>
<dbReference type="FunFam" id="1.20.80.10:FF:000010">
    <property type="entry name" value="Acyl-CoA-binding domain-containing protein 5"/>
    <property type="match status" value="1"/>
</dbReference>
<dbReference type="Proteomes" id="UP001274896">
    <property type="component" value="Unassembled WGS sequence"/>
</dbReference>
<evidence type="ECO:0000256" key="3">
    <source>
        <dbReference type="ARBA" id="ARBA00022692"/>
    </source>
</evidence>
<dbReference type="PANTHER" id="PTHR23310:SF6">
    <property type="entry name" value="ACYL-COA-BINDING DOMAIN-CONTAINING PROTEIN 5"/>
    <property type="match status" value="1"/>
</dbReference>
<dbReference type="GO" id="GO:0016020">
    <property type="term" value="C:membrane"/>
    <property type="evidence" value="ECO:0007669"/>
    <property type="project" value="UniProtKB-SubCell"/>
</dbReference>
<dbReference type="GO" id="GO:0005777">
    <property type="term" value="C:peroxisome"/>
    <property type="evidence" value="ECO:0007669"/>
    <property type="project" value="TreeGrafter"/>
</dbReference>
<keyword evidence="5" id="KW-0175">Coiled coil</keyword>
<feature type="region of interest" description="Disordered" evidence="8">
    <location>
        <begin position="307"/>
        <end position="376"/>
    </location>
</feature>